<evidence type="ECO:0000313" key="2">
    <source>
        <dbReference type="EMBL" id="MFB9328735.1"/>
    </source>
</evidence>
<gene>
    <name evidence="2" type="ORF">ACFFSY_22600</name>
</gene>
<feature type="transmembrane region" description="Helical" evidence="1">
    <location>
        <begin position="263"/>
        <end position="286"/>
    </location>
</feature>
<sequence length="367" mass="42232">MRSRYFFYLFLIGMLINTIFFVPRILLEERYNGAVTAVFCGIVLGTILSFLFIWAMNRHPGKGIPELFAAVLPPYIRIPILLYLFLMWAISGSIILIAFSFIVVRFLSPETSHMLILVCFCCMCCWAATRRPLAIIGILEVIMLINIPLVIFIMGKSVSSPFIEWDSVRIFTDYIFHKPSWTALSAATYPFTGYINLSIYNRMFKKSKIKQLWLIPLIGASVLLISFFIPIALLGERAVGDYLYTWISAVDTLRMQYGFIERVVYLFLFIYISFSLLFITLTWNIALLLMRSSVPSITETSERSKVIANWVVAIAISVITCICGLLTNDKQLIEFTKFWLSLRFTSEMLLVGLVVWISWRVKHEVEK</sequence>
<feature type="transmembrane region" description="Helical" evidence="1">
    <location>
        <begin position="76"/>
        <end position="104"/>
    </location>
</feature>
<dbReference type="EMBL" id="JBHMDO010000034">
    <property type="protein sequence ID" value="MFB9328735.1"/>
    <property type="molecule type" value="Genomic_DNA"/>
</dbReference>
<organism evidence="2 3">
    <name type="scientific">Paenibacillus aurantiacus</name>
    <dbReference type="NCBI Taxonomy" id="1936118"/>
    <lineage>
        <taxon>Bacteria</taxon>
        <taxon>Bacillati</taxon>
        <taxon>Bacillota</taxon>
        <taxon>Bacilli</taxon>
        <taxon>Bacillales</taxon>
        <taxon>Paenibacillaceae</taxon>
        <taxon>Paenibacillus</taxon>
    </lineage>
</organism>
<feature type="transmembrane region" description="Helical" evidence="1">
    <location>
        <begin position="212"/>
        <end position="234"/>
    </location>
</feature>
<feature type="transmembrane region" description="Helical" evidence="1">
    <location>
        <begin position="34"/>
        <end position="56"/>
    </location>
</feature>
<dbReference type="Proteomes" id="UP001589747">
    <property type="component" value="Unassembled WGS sequence"/>
</dbReference>
<feature type="transmembrane region" description="Helical" evidence="1">
    <location>
        <begin position="111"/>
        <end position="129"/>
    </location>
</feature>
<accession>A0ABV5KU21</accession>
<keyword evidence="1" id="KW-0812">Transmembrane</keyword>
<evidence type="ECO:0000313" key="3">
    <source>
        <dbReference type="Proteomes" id="UP001589747"/>
    </source>
</evidence>
<comment type="caution">
    <text evidence="2">The sequence shown here is derived from an EMBL/GenBank/DDBJ whole genome shotgun (WGS) entry which is preliminary data.</text>
</comment>
<reference evidence="2 3" key="1">
    <citation type="submission" date="2024-09" db="EMBL/GenBank/DDBJ databases">
        <authorList>
            <person name="Sun Q."/>
            <person name="Mori K."/>
        </authorList>
    </citation>
    <scope>NUCLEOTIDE SEQUENCE [LARGE SCALE GENOMIC DNA]</scope>
    <source>
        <strain evidence="2 3">TISTR 2452</strain>
    </source>
</reference>
<feature type="transmembrane region" description="Helical" evidence="1">
    <location>
        <begin position="6"/>
        <end position="27"/>
    </location>
</feature>
<evidence type="ECO:0000256" key="1">
    <source>
        <dbReference type="SAM" id="Phobius"/>
    </source>
</evidence>
<dbReference type="RefSeq" id="WP_377498322.1">
    <property type="nucleotide sequence ID" value="NZ_JBHMDO010000034.1"/>
</dbReference>
<keyword evidence="3" id="KW-1185">Reference proteome</keyword>
<dbReference type="InterPro" id="IPR004761">
    <property type="entry name" value="Spore_GerAB"/>
</dbReference>
<dbReference type="Pfam" id="PF03845">
    <property type="entry name" value="Spore_permease"/>
    <property type="match status" value="1"/>
</dbReference>
<feature type="transmembrane region" description="Helical" evidence="1">
    <location>
        <begin position="135"/>
        <end position="155"/>
    </location>
</feature>
<keyword evidence="1" id="KW-1133">Transmembrane helix</keyword>
<keyword evidence="1" id="KW-0472">Membrane</keyword>
<name>A0ABV5KU21_9BACL</name>
<feature type="transmembrane region" description="Helical" evidence="1">
    <location>
        <begin position="307"/>
        <end position="327"/>
    </location>
</feature>
<protein>
    <submittedName>
        <fullName evidence="2">GerAB/ArcD/ProY family transporter</fullName>
    </submittedName>
</protein>
<proteinExistence type="predicted"/>
<feature type="transmembrane region" description="Helical" evidence="1">
    <location>
        <begin position="339"/>
        <end position="359"/>
    </location>
</feature>